<evidence type="ECO:0000256" key="2">
    <source>
        <dbReference type="SAM" id="MobiDB-lite"/>
    </source>
</evidence>
<feature type="region of interest" description="Disordered" evidence="2">
    <location>
        <begin position="34"/>
        <end position="59"/>
    </location>
</feature>
<feature type="region of interest" description="Disordered" evidence="2">
    <location>
        <begin position="1"/>
        <end position="22"/>
    </location>
</feature>
<evidence type="ECO:0000313" key="3">
    <source>
        <dbReference type="EMBL" id="KAF5837465.1"/>
    </source>
</evidence>
<name>A0ABQ7GSC1_DUNSA</name>
<accession>A0ABQ7GSC1</accession>
<keyword evidence="4" id="KW-1185">Reference proteome</keyword>
<evidence type="ECO:0000256" key="1">
    <source>
        <dbReference type="SAM" id="Coils"/>
    </source>
</evidence>
<reference evidence="3" key="1">
    <citation type="submission" date="2017-08" db="EMBL/GenBank/DDBJ databases">
        <authorList>
            <person name="Polle J.E."/>
            <person name="Barry K."/>
            <person name="Cushman J."/>
            <person name="Schmutz J."/>
            <person name="Tran D."/>
            <person name="Hathwaick L.T."/>
            <person name="Yim W.C."/>
            <person name="Jenkins J."/>
            <person name="Mckie-Krisberg Z.M."/>
            <person name="Prochnik S."/>
            <person name="Lindquist E."/>
            <person name="Dockter R.B."/>
            <person name="Adam C."/>
            <person name="Molina H."/>
            <person name="Bunkerborg J."/>
            <person name="Jin E."/>
            <person name="Buchheim M."/>
            <person name="Magnuson J."/>
        </authorList>
    </citation>
    <scope>NUCLEOTIDE SEQUENCE</scope>
    <source>
        <strain evidence="3">CCAP 19/18</strain>
    </source>
</reference>
<dbReference type="InterPro" id="IPR036537">
    <property type="entry name" value="Adaptor_Cbl_N_dom_sf"/>
</dbReference>
<protein>
    <submittedName>
        <fullName evidence="3">Uncharacterized protein</fullName>
    </submittedName>
</protein>
<feature type="region of interest" description="Disordered" evidence="2">
    <location>
        <begin position="438"/>
        <end position="484"/>
    </location>
</feature>
<feature type="compositionally biased region" description="Low complexity" evidence="2">
    <location>
        <begin position="456"/>
        <end position="466"/>
    </location>
</feature>
<dbReference type="EMBL" id="MU069615">
    <property type="protein sequence ID" value="KAF5837465.1"/>
    <property type="molecule type" value="Genomic_DNA"/>
</dbReference>
<feature type="compositionally biased region" description="Basic and acidic residues" evidence="2">
    <location>
        <begin position="475"/>
        <end position="484"/>
    </location>
</feature>
<proteinExistence type="predicted"/>
<dbReference type="Gene3D" id="1.20.930.20">
    <property type="entry name" value="Adaptor protein Cbl, N-terminal domain"/>
    <property type="match status" value="1"/>
</dbReference>
<feature type="coiled-coil region" evidence="1">
    <location>
        <begin position="127"/>
        <end position="154"/>
    </location>
</feature>
<gene>
    <name evidence="3" type="ORF">DUNSADRAFT_4381</name>
</gene>
<comment type="caution">
    <text evidence="3">The sequence shown here is derived from an EMBL/GenBank/DDBJ whole genome shotgun (WGS) entry which is preliminary data.</text>
</comment>
<evidence type="ECO:0000313" key="4">
    <source>
        <dbReference type="Proteomes" id="UP000815325"/>
    </source>
</evidence>
<dbReference type="InterPro" id="IPR059179">
    <property type="entry name" value="MLKL-like_MCAfunc"/>
</dbReference>
<organism evidence="3 4">
    <name type="scientific">Dunaliella salina</name>
    <name type="common">Green alga</name>
    <name type="synonym">Protococcus salinus</name>
    <dbReference type="NCBI Taxonomy" id="3046"/>
    <lineage>
        <taxon>Eukaryota</taxon>
        <taxon>Viridiplantae</taxon>
        <taxon>Chlorophyta</taxon>
        <taxon>core chlorophytes</taxon>
        <taxon>Chlorophyceae</taxon>
        <taxon>CS clade</taxon>
        <taxon>Chlamydomonadales</taxon>
        <taxon>Dunaliellaceae</taxon>
        <taxon>Dunaliella</taxon>
    </lineage>
</organism>
<keyword evidence="1" id="KW-0175">Coiled coil</keyword>
<dbReference type="CDD" id="cd21037">
    <property type="entry name" value="MLKL_NTD"/>
    <property type="match status" value="1"/>
</dbReference>
<sequence length="484" mass="53704">MGCGASQPIQASSPGDEERLRKLDAERIQRLELELDKARSSQARTNVHKPSHEDSNDVQHQALAQTSTAPENAAKSPFWTQKRRATFKAVVKGGVTATWALCEEFKDVLPFPGGIGVALVGQLAQLISTALANKDNLEALLERAAELMDVIIEKHVSQEDLAAKQGGCRASKTGSRKYRQLMERLRDVLDVILEYTREYCDRNFIMKLLMTSHDRDQYQAMVDDLAQLMVDAHFSVSMDTHSMTSEVLNMSTEMKSMLEQVRSQTPYTDCSSEIKRMVDELGGIEAVLSSEAKMDQVINHLDAGQQITIAVLKNQVQAAFLAAAAGKDEGVHTLIRHTDMRTFWKQFFKGLPKVDWDIWWSAFPNRLVEVVQDKAVVEQVMARLSKDADLQRFQEFAEKADPETVSVREVELAFPYGVSIPEALDRAFGVHDESGSEATAISGRAGSTSKAHESSSRLQQQGSLSGKMGGSTLPKLDKLYVGRE</sequence>
<dbReference type="Proteomes" id="UP000815325">
    <property type="component" value="Unassembled WGS sequence"/>
</dbReference>